<dbReference type="AlphaFoldDB" id="A0A2T2ZZQ6"/>
<protein>
    <submittedName>
        <fullName evidence="2">Uncharacterized protein</fullName>
    </submittedName>
</protein>
<feature type="transmembrane region" description="Helical" evidence="1">
    <location>
        <begin position="255"/>
        <end position="277"/>
    </location>
</feature>
<keyword evidence="1" id="KW-0812">Transmembrane</keyword>
<feature type="transmembrane region" description="Helical" evidence="1">
    <location>
        <begin position="62"/>
        <end position="85"/>
    </location>
</feature>
<feature type="transmembrane region" description="Helical" evidence="1">
    <location>
        <begin position="20"/>
        <end position="42"/>
    </location>
</feature>
<sequence length="294" mass="32073">MSLNCSSPPLKAASNAGVAGVGVILGFIVPAGISILLAFSLVIQESFLRPDEPRRGHIRRKLLFALSDQQIIYGIGIQAVGLAQIETLIPYHFFIIWMSSLLSTAVHNCTLLVLVCDFQSDKVLRWLRQVLMFVNLVLGCVFGVCMLQVVFHNMETSTNPTACAWVAHAPQSSSASERTTSIVGTMAVIAGNLVVFTAATWFLHDRRQVAFKWLQLTGLCVMSTIAATAMARILMSSQAFGTATTPLADNGEKTWSFSTSVTLLMLALPLMTVLEIYRGDGRLKREGDAEKEDF</sequence>
<dbReference type="InterPro" id="IPR053018">
    <property type="entry name" value="Elsinochrome_Biosynth-Asso"/>
</dbReference>
<feature type="transmembrane region" description="Helical" evidence="1">
    <location>
        <begin position="130"/>
        <end position="151"/>
    </location>
</feature>
<keyword evidence="1" id="KW-1133">Transmembrane helix</keyword>
<dbReference type="OrthoDB" id="5414615at2759"/>
<organism evidence="2 3">
    <name type="scientific">Coniella lustricola</name>
    <dbReference type="NCBI Taxonomy" id="2025994"/>
    <lineage>
        <taxon>Eukaryota</taxon>
        <taxon>Fungi</taxon>
        <taxon>Dikarya</taxon>
        <taxon>Ascomycota</taxon>
        <taxon>Pezizomycotina</taxon>
        <taxon>Sordariomycetes</taxon>
        <taxon>Sordariomycetidae</taxon>
        <taxon>Diaporthales</taxon>
        <taxon>Schizoparmaceae</taxon>
        <taxon>Coniella</taxon>
    </lineage>
</organism>
<dbReference type="InParanoid" id="A0A2T2ZZQ6"/>
<dbReference type="Proteomes" id="UP000241462">
    <property type="component" value="Unassembled WGS sequence"/>
</dbReference>
<dbReference type="EMBL" id="KZ678537">
    <property type="protein sequence ID" value="PSR80212.1"/>
    <property type="molecule type" value="Genomic_DNA"/>
</dbReference>
<feature type="transmembrane region" description="Helical" evidence="1">
    <location>
        <begin position="91"/>
        <end position="118"/>
    </location>
</feature>
<dbReference type="PANTHER" id="PTHR37577">
    <property type="entry name" value="INTEGRAL MEMBRANE PROTEIN"/>
    <property type="match status" value="1"/>
</dbReference>
<feature type="transmembrane region" description="Helical" evidence="1">
    <location>
        <begin position="216"/>
        <end position="235"/>
    </location>
</feature>
<feature type="transmembrane region" description="Helical" evidence="1">
    <location>
        <begin position="182"/>
        <end position="204"/>
    </location>
</feature>
<keyword evidence="3" id="KW-1185">Reference proteome</keyword>
<reference evidence="2 3" key="1">
    <citation type="journal article" date="2018" name="Mycol. Prog.">
        <title>Coniella lustricola, a new species from submerged detritus.</title>
        <authorList>
            <person name="Raudabaugh D.B."/>
            <person name="Iturriaga T."/>
            <person name="Carver A."/>
            <person name="Mondo S."/>
            <person name="Pangilinan J."/>
            <person name="Lipzen A."/>
            <person name="He G."/>
            <person name="Amirebrahimi M."/>
            <person name="Grigoriev I.V."/>
            <person name="Miller A.N."/>
        </authorList>
    </citation>
    <scope>NUCLEOTIDE SEQUENCE [LARGE SCALE GENOMIC DNA]</scope>
    <source>
        <strain evidence="2 3">B22-T-1</strain>
    </source>
</reference>
<dbReference type="PANTHER" id="PTHR37577:SF1">
    <property type="entry name" value="INTEGRAL MEMBRANE PROTEIN"/>
    <property type="match status" value="1"/>
</dbReference>
<evidence type="ECO:0000313" key="3">
    <source>
        <dbReference type="Proteomes" id="UP000241462"/>
    </source>
</evidence>
<evidence type="ECO:0000313" key="2">
    <source>
        <dbReference type="EMBL" id="PSR80212.1"/>
    </source>
</evidence>
<accession>A0A2T2ZZQ6</accession>
<keyword evidence="1" id="KW-0472">Membrane</keyword>
<evidence type="ECO:0000256" key="1">
    <source>
        <dbReference type="SAM" id="Phobius"/>
    </source>
</evidence>
<proteinExistence type="predicted"/>
<name>A0A2T2ZZQ6_9PEZI</name>
<gene>
    <name evidence="2" type="ORF">BD289DRAFT_485095</name>
</gene>